<comment type="similarity">
    <text evidence="1">Belongs to the LysR transcriptional regulatory family.</text>
</comment>
<dbReference type="GO" id="GO:0000976">
    <property type="term" value="F:transcription cis-regulatory region binding"/>
    <property type="evidence" value="ECO:0007669"/>
    <property type="project" value="TreeGrafter"/>
</dbReference>
<comment type="caution">
    <text evidence="6">The sequence shown here is derived from an EMBL/GenBank/DDBJ whole genome shotgun (WGS) entry which is preliminary data.</text>
</comment>
<dbReference type="SUPFAM" id="SSF53850">
    <property type="entry name" value="Periplasmic binding protein-like II"/>
    <property type="match status" value="1"/>
</dbReference>
<keyword evidence="7" id="KW-1185">Reference proteome</keyword>
<accession>A0A4R6URW6</accession>
<evidence type="ECO:0000259" key="5">
    <source>
        <dbReference type="PROSITE" id="PS50931"/>
    </source>
</evidence>
<dbReference type="Gene3D" id="1.10.10.10">
    <property type="entry name" value="Winged helix-like DNA-binding domain superfamily/Winged helix DNA-binding domain"/>
    <property type="match status" value="1"/>
</dbReference>
<dbReference type="RefSeq" id="WP_133588446.1">
    <property type="nucleotide sequence ID" value="NZ_CP037953.1"/>
</dbReference>
<dbReference type="OrthoDB" id="5293066at2"/>
<dbReference type="InterPro" id="IPR036388">
    <property type="entry name" value="WH-like_DNA-bd_sf"/>
</dbReference>
<dbReference type="EMBL" id="SNYM01000003">
    <property type="protein sequence ID" value="TDQ49811.1"/>
    <property type="molecule type" value="Genomic_DNA"/>
</dbReference>
<dbReference type="InterPro" id="IPR036390">
    <property type="entry name" value="WH_DNA-bd_sf"/>
</dbReference>
<dbReference type="PRINTS" id="PR00039">
    <property type="entry name" value="HTHLYSR"/>
</dbReference>
<gene>
    <name evidence="6" type="ORF">EV696_103183</name>
</gene>
<sequence length="299" mass="33263">MSVDLESLKALDMVISEGSFAKAAERLHKAQSAVSYQIRKLEQALNLELLDRASYRAQLTPAGEAVLAEGRKLLANAGQLEALAHSFASGWEPSLMVIIDGILPLNPILLALKQMADARVPTRIQVKVEFLYGVQYRFEKDQADIMLVKDYEPHPLLKSEDLPTIECILCVAKDHPLAKQVDISLSELQSHIELSVQDSSDRGDDRHMFGGERVFRLSGFIAKKDALLMGLGFGWMPKFLIEDELASGELVEVKYREGSRYEFTPRLVSRVDRATGKASQKLTEALKQHIAARHGHSVS</sequence>
<proteinExistence type="inferred from homology"/>
<keyword evidence="2" id="KW-0805">Transcription regulation</keyword>
<evidence type="ECO:0000256" key="4">
    <source>
        <dbReference type="ARBA" id="ARBA00023163"/>
    </source>
</evidence>
<reference evidence="6 7" key="1">
    <citation type="submission" date="2019-03" db="EMBL/GenBank/DDBJ databases">
        <title>Genomic Encyclopedia of Type Strains, Phase IV (KMG-IV): sequencing the most valuable type-strain genomes for metagenomic binning, comparative biology and taxonomic classification.</title>
        <authorList>
            <person name="Goeker M."/>
        </authorList>
    </citation>
    <scope>NUCLEOTIDE SEQUENCE [LARGE SCALE GENOMIC DNA]</scope>
    <source>
        <strain evidence="6 7">DSM 103792</strain>
    </source>
</reference>
<dbReference type="Pfam" id="PF03466">
    <property type="entry name" value="LysR_substrate"/>
    <property type="match status" value="1"/>
</dbReference>
<keyword evidence="3 6" id="KW-0238">DNA-binding</keyword>
<evidence type="ECO:0000256" key="3">
    <source>
        <dbReference type="ARBA" id="ARBA00023125"/>
    </source>
</evidence>
<evidence type="ECO:0000313" key="6">
    <source>
        <dbReference type="EMBL" id="TDQ49811.1"/>
    </source>
</evidence>
<dbReference type="InterPro" id="IPR005119">
    <property type="entry name" value="LysR_subst-bd"/>
</dbReference>
<dbReference type="InterPro" id="IPR000847">
    <property type="entry name" value="LysR_HTH_N"/>
</dbReference>
<dbReference type="GO" id="GO:0003700">
    <property type="term" value="F:DNA-binding transcription factor activity"/>
    <property type="evidence" value="ECO:0007669"/>
    <property type="project" value="InterPro"/>
</dbReference>
<protein>
    <submittedName>
        <fullName evidence="6">DNA-binding transcriptional LysR family regulator</fullName>
    </submittedName>
</protein>
<dbReference type="PANTHER" id="PTHR30126">
    <property type="entry name" value="HTH-TYPE TRANSCRIPTIONAL REGULATOR"/>
    <property type="match status" value="1"/>
</dbReference>
<keyword evidence="4" id="KW-0804">Transcription</keyword>
<dbReference type="Proteomes" id="UP000295375">
    <property type="component" value="Unassembled WGS sequence"/>
</dbReference>
<name>A0A4R6URW6_9GAMM</name>
<dbReference type="SUPFAM" id="SSF46785">
    <property type="entry name" value="Winged helix' DNA-binding domain"/>
    <property type="match status" value="1"/>
</dbReference>
<feature type="domain" description="HTH lysR-type" evidence="5">
    <location>
        <begin position="3"/>
        <end position="60"/>
    </location>
</feature>
<organism evidence="6 7">
    <name type="scientific">Permianibacter aggregans</name>
    <dbReference type="NCBI Taxonomy" id="1510150"/>
    <lineage>
        <taxon>Bacteria</taxon>
        <taxon>Pseudomonadati</taxon>
        <taxon>Pseudomonadota</taxon>
        <taxon>Gammaproteobacteria</taxon>
        <taxon>Pseudomonadales</taxon>
        <taxon>Pseudomonadaceae</taxon>
        <taxon>Permianibacter</taxon>
    </lineage>
</organism>
<dbReference type="Gene3D" id="3.40.190.290">
    <property type="match status" value="1"/>
</dbReference>
<dbReference type="PROSITE" id="PS50931">
    <property type="entry name" value="HTH_LYSR"/>
    <property type="match status" value="1"/>
</dbReference>
<evidence type="ECO:0000256" key="1">
    <source>
        <dbReference type="ARBA" id="ARBA00009437"/>
    </source>
</evidence>
<dbReference type="FunFam" id="1.10.10.10:FF:000001">
    <property type="entry name" value="LysR family transcriptional regulator"/>
    <property type="match status" value="1"/>
</dbReference>
<dbReference type="AlphaFoldDB" id="A0A4R6URW6"/>
<evidence type="ECO:0000313" key="7">
    <source>
        <dbReference type="Proteomes" id="UP000295375"/>
    </source>
</evidence>
<dbReference type="Pfam" id="PF00126">
    <property type="entry name" value="HTH_1"/>
    <property type="match status" value="1"/>
</dbReference>
<evidence type="ECO:0000256" key="2">
    <source>
        <dbReference type="ARBA" id="ARBA00023015"/>
    </source>
</evidence>
<dbReference type="PANTHER" id="PTHR30126:SF4">
    <property type="entry name" value="LYSR FAMILY TRANSCRIPTIONAL REGULATOR"/>
    <property type="match status" value="1"/>
</dbReference>